<dbReference type="GO" id="GO:0003677">
    <property type="term" value="F:DNA binding"/>
    <property type="evidence" value="ECO:0007669"/>
    <property type="project" value="InterPro"/>
</dbReference>
<dbReference type="KEGG" id="plut:EI981_08180"/>
<proteinExistence type="inferred from homology"/>
<protein>
    <recommendedName>
        <fullName evidence="6">Heat-inducible transcription repressor HrcA</fullName>
    </recommendedName>
</protein>
<dbReference type="Gene3D" id="1.10.10.10">
    <property type="entry name" value="Winged helix-like DNA-binding domain superfamily/Winged helix DNA-binding domain"/>
    <property type="match status" value="1"/>
</dbReference>
<gene>
    <name evidence="6 9" type="primary">hrcA</name>
    <name evidence="9" type="ORF">EI981_08180</name>
</gene>
<feature type="domain" description="Winged helix-turn-helix transcription repressor HrcA DNA-binding" evidence="8">
    <location>
        <begin position="1"/>
        <end position="72"/>
    </location>
</feature>
<dbReference type="SUPFAM" id="SSF46785">
    <property type="entry name" value="Winged helix' DNA-binding domain"/>
    <property type="match status" value="1"/>
</dbReference>
<dbReference type="InterPro" id="IPR002571">
    <property type="entry name" value="HrcA"/>
</dbReference>
<dbReference type="SUPFAM" id="SSF55781">
    <property type="entry name" value="GAF domain-like"/>
    <property type="match status" value="1"/>
</dbReference>
<evidence type="ECO:0000256" key="6">
    <source>
        <dbReference type="HAMAP-Rule" id="MF_00081"/>
    </source>
</evidence>
<keyword evidence="3 6" id="KW-0346">Stress response</keyword>
<dbReference type="Pfam" id="PF01628">
    <property type="entry name" value="HrcA"/>
    <property type="match status" value="1"/>
</dbReference>
<evidence type="ECO:0000313" key="9">
    <source>
        <dbReference type="EMBL" id="AZS14430.1"/>
    </source>
</evidence>
<dbReference type="InterPro" id="IPR005104">
    <property type="entry name" value="WHTH_HrcA_DNA-bd"/>
</dbReference>
<keyword evidence="2 6" id="KW-0805">Transcription regulation</keyword>
<dbReference type="InterPro" id="IPR029016">
    <property type="entry name" value="GAF-like_dom_sf"/>
</dbReference>
<dbReference type="AlphaFoldDB" id="A0A3Q9I7G6"/>
<evidence type="ECO:0000259" key="8">
    <source>
        <dbReference type="Pfam" id="PF03444"/>
    </source>
</evidence>
<dbReference type="EMBL" id="CP034346">
    <property type="protein sequence ID" value="AZS14430.1"/>
    <property type="molecule type" value="Genomic_DNA"/>
</dbReference>
<dbReference type="Gene3D" id="3.30.390.60">
    <property type="entry name" value="Heat-inducible transcription repressor hrca homolog, domain 3"/>
    <property type="match status" value="1"/>
</dbReference>
<dbReference type="InterPro" id="IPR023120">
    <property type="entry name" value="WHTH_transcript_rep_HrcA_IDD"/>
</dbReference>
<comment type="similarity">
    <text evidence="6">Belongs to the HrcA family.</text>
</comment>
<evidence type="ECO:0000256" key="3">
    <source>
        <dbReference type="ARBA" id="ARBA00023016"/>
    </source>
</evidence>
<evidence type="ECO:0000259" key="7">
    <source>
        <dbReference type="Pfam" id="PF01628"/>
    </source>
</evidence>
<evidence type="ECO:0000256" key="1">
    <source>
        <dbReference type="ARBA" id="ARBA00022491"/>
    </source>
</evidence>
<feature type="domain" description="Heat-inducible transcription repressor HrcA C-terminal" evidence="7">
    <location>
        <begin position="104"/>
        <end position="325"/>
    </location>
</feature>
<evidence type="ECO:0000256" key="2">
    <source>
        <dbReference type="ARBA" id="ARBA00023015"/>
    </source>
</evidence>
<dbReference type="Pfam" id="PF03444">
    <property type="entry name" value="WHD_HrcA"/>
    <property type="match status" value="1"/>
</dbReference>
<dbReference type="Gene3D" id="3.30.450.40">
    <property type="match status" value="1"/>
</dbReference>
<dbReference type="OrthoDB" id="9783139at2"/>
<comment type="function">
    <text evidence="5 6">Negative regulator of class I heat shock genes (grpE-dnaK-dnaJ and groELS operons). Prevents heat-shock induction of these operons.</text>
</comment>
<dbReference type="InterPro" id="IPR036390">
    <property type="entry name" value="WH_DNA-bd_sf"/>
</dbReference>
<dbReference type="PANTHER" id="PTHR34824">
    <property type="entry name" value="HEAT-INDUCIBLE TRANSCRIPTION REPRESSOR HRCA"/>
    <property type="match status" value="1"/>
</dbReference>
<evidence type="ECO:0000313" key="10">
    <source>
        <dbReference type="Proteomes" id="UP000270678"/>
    </source>
</evidence>
<evidence type="ECO:0000256" key="5">
    <source>
        <dbReference type="ARBA" id="ARBA00055319"/>
    </source>
</evidence>
<dbReference type="HAMAP" id="MF_00081">
    <property type="entry name" value="HrcA"/>
    <property type="match status" value="1"/>
</dbReference>
<dbReference type="NCBIfam" id="TIGR00331">
    <property type="entry name" value="hrcA"/>
    <property type="match status" value="1"/>
</dbReference>
<keyword evidence="4 6" id="KW-0804">Transcription</keyword>
<dbReference type="RefSeq" id="WP_126997097.1">
    <property type="nucleotide sequence ID" value="NZ_CP034346.1"/>
</dbReference>
<evidence type="ECO:0000256" key="4">
    <source>
        <dbReference type="ARBA" id="ARBA00023163"/>
    </source>
</evidence>
<keyword evidence="10" id="KW-1185">Reference proteome</keyword>
<dbReference type="InterPro" id="IPR021153">
    <property type="entry name" value="HrcA_C"/>
</dbReference>
<reference evidence="10" key="1">
    <citation type="submission" date="2018-12" db="EMBL/GenBank/DDBJ databases">
        <title>Complete genome sequence of Paenibacillus sp. MBLB1234.</title>
        <authorList>
            <person name="Nam Y.-D."/>
            <person name="Kang J."/>
            <person name="Chung W.-H."/>
            <person name="Park Y.S."/>
        </authorList>
    </citation>
    <scope>NUCLEOTIDE SEQUENCE [LARGE SCALE GENOMIC DNA]</scope>
    <source>
        <strain evidence="10">MBLB1234</strain>
    </source>
</reference>
<organism evidence="9 10">
    <name type="scientific">Paenibacillus lutimineralis</name>
    <dbReference type="NCBI Taxonomy" id="2707005"/>
    <lineage>
        <taxon>Bacteria</taxon>
        <taxon>Bacillati</taxon>
        <taxon>Bacillota</taxon>
        <taxon>Bacilli</taxon>
        <taxon>Bacillales</taxon>
        <taxon>Paenibacillaceae</taxon>
        <taxon>Paenibacillus</taxon>
    </lineage>
</organism>
<dbReference type="PIRSF" id="PIRSF005485">
    <property type="entry name" value="HrcA"/>
    <property type="match status" value="1"/>
</dbReference>
<dbReference type="PANTHER" id="PTHR34824:SF1">
    <property type="entry name" value="HEAT-INDUCIBLE TRANSCRIPTION REPRESSOR HRCA"/>
    <property type="match status" value="1"/>
</dbReference>
<keyword evidence="1 6" id="KW-0678">Repressor</keyword>
<accession>A0A3Q9I7G6</accession>
<dbReference type="FunFam" id="1.10.10.10:FF:000049">
    <property type="entry name" value="Heat-inducible transcription repressor HrcA"/>
    <property type="match status" value="1"/>
</dbReference>
<dbReference type="Proteomes" id="UP000270678">
    <property type="component" value="Chromosome"/>
</dbReference>
<sequence length="345" mass="38269">MLTERQRMILNAIVDDYIRSAEPVGSRSISKRGDVGYSPATIRNEMADLEELGFLEQPHTSAGRIPSHKGYRYYVDHLSPLNLLAPEELATMKMFFAEKLNALEQVVQHAGTILSHMTNYTSILLGPEVFHTSLRHFQLLPLSDNSAVAIIVTSTGQVENKTVTIPAGVSVAEMEKVVNLLNHKLAGVPIYKLKSALYNELGQEMQRYVTHFEELTKVLDEAFDNGQDGQRLFLSGATNMLTQPEFRDVDKIKGILDLFEETPTLMKMLASASAGTGIQVRIGSEINHDAFVNCSLITATYAIEGESVGTIGILGPTRMDYARVIPILDILSKNLTQFFTKKHDK</sequence>
<dbReference type="GO" id="GO:0045892">
    <property type="term" value="P:negative regulation of DNA-templated transcription"/>
    <property type="evidence" value="ECO:0007669"/>
    <property type="project" value="UniProtKB-UniRule"/>
</dbReference>
<dbReference type="InterPro" id="IPR036388">
    <property type="entry name" value="WH-like_DNA-bd_sf"/>
</dbReference>
<name>A0A3Q9I7G6_9BACL</name>